<dbReference type="SUPFAM" id="SSF46977">
    <property type="entry name" value="Succinate dehydrogenase/fumarate reductase flavoprotein C-terminal domain"/>
    <property type="match status" value="1"/>
</dbReference>
<dbReference type="EMBL" id="LVJI01000007">
    <property type="protein sequence ID" value="OAB47225.1"/>
    <property type="molecule type" value="Genomic_DNA"/>
</dbReference>
<dbReference type="InterPro" id="IPR003953">
    <property type="entry name" value="FAD-dep_OxRdtase_2_FAD-bd"/>
</dbReference>
<dbReference type="PANTHER" id="PTHR11632">
    <property type="entry name" value="SUCCINATE DEHYDROGENASE 2 FLAVOPROTEIN SUBUNIT"/>
    <property type="match status" value="1"/>
</dbReference>
<evidence type="ECO:0000313" key="6">
    <source>
        <dbReference type="Proteomes" id="UP000077355"/>
    </source>
</evidence>
<dbReference type="Gene3D" id="3.50.50.60">
    <property type="entry name" value="FAD/NAD(P)-binding domain"/>
    <property type="match status" value="1"/>
</dbReference>
<dbReference type="PIRSF" id="PIRSF000171">
    <property type="entry name" value="SDHA_APRA_LASPO"/>
    <property type="match status" value="1"/>
</dbReference>
<dbReference type="InterPro" id="IPR036188">
    <property type="entry name" value="FAD/NAD-bd_sf"/>
</dbReference>
<dbReference type="PRINTS" id="PR00411">
    <property type="entry name" value="PNDRDTASEI"/>
</dbReference>
<keyword evidence="6" id="KW-1185">Reference proteome</keyword>
<dbReference type="RefSeq" id="WP_068647487.1">
    <property type="nucleotide sequence ID" value="NZ_CP043611.1"/>
</dbReference>
<dbReference type="GO" id="GO:0005886">
    <property type="term" value="C:plasma membrane"/>
    <property type="evidence" value="ECO:0007669"/>
    <property type="project" value="TreeGrafter"/>
</dbReference>
<feature type="domain" description="Fumarate reductase/succinate dehydrogenase flavoprotein-like C-terminal" evidence="4">
    <location>
        <begin position="427"/>
        <end position="504"/>
    </location>
</feature>
<sequence>MLQKQVKQLTVDVLVLGGGPAGAWAAWRAASQGASVVLADKGYLGTSGATSPGGTTLLVIPPIAELREQAVQARLKAGGYLSENAWIHRVLDQVEKNLELVEQWGYPFPKDEEGQSLRTHLHGPEYMKLMRNVVRKAGVKIMDQSPALELLHDEHGVGGARGINRMTGETWEVKANAVVMATGGCAFLSKGLGCNVLTGEGLLMSAELGADLSGMEFSRQYAPSFAEGTVTRGRMLFWSTLYGEDGEPLVKGDRTNRSIPELLMKGPVYAAMDLADTEEKREFLRRAHPIFFMPLERSGIDPFKERFPLTLRYEGTMRGTGGLRLTGNDCATTIAGLYAAGDAASREKVTGAISGGGAYNASWAICSGHWAGEGAAHYAMSQPRRADNRQLVAAGHYGMAAGVDSSTKLEVQPLIKAIQDLILPLKINYFRSEPGISAALKELDTLVPHLKDQAPATVQGIVKSREAAAMLTVGRWMYTAALARTESRGLQKMAEYPELDPSQTHRLILSGIDDISISTESVPHAHELNALKEGHTV</sequence>
<dbReference type="GO" id="GO:0009055">
    <property type="term" value="F:electron transfer activity"/>
    <property type="evidence" value="ECO:0007669"/>
    <property type="project" value="TreeGrafter"/>
</dbReference>
<dbReference type="GO" id="GO:0050660">
    <property type="term" value="F:flavin adenine dinucleotide binding"/>
    <property type="evidence" value="ECO:0007669"/>
    <property type="project" value="TreeGrafter"/>
</dbReference>
<keyword evidence="2" id="KW-0560">Oxidoreductase</keyword>
<dbReference type="SUPFAM" id="SSF51905">
    <property type="entry name" value="FAD/NAD(P)-binding domain"/>
    <property type="match status" value="1"/>
</dbReference>
<name>A0A162MCR8_9BACL</name>
<dbReference type="PANTHER" id="PTHR11632:SF73">
    <property type="entry name" value="BLR3196 PROTEIN"/>
    <property type="match status" value="1"/>
</dbReference>
<keyword evidence="1" id="KW-0285">Flavoprotein</keyword>
<dbReference type="InterPro" id="IPR015939">
    <property type="entry name" value="Fum_Rdtase/Succ_DH_flav-like_C"/>
</dbReference>
<dbReference type="AlphaFoldDB" id="A0A162MCR8"/>
<dbReference type="Pfam" id="PF02910">
    <property type="entry name" value="Succ_DH_flav_C"/>
    <property type="match status" value="1"/>
</dbReference>
<reference evidence="5 6" key="1">
    <citation type="submission" date="2016-03" db="EMBL/GenBank/DDBJ databases">
        <title>Draft genome sequence of Paenibacillus antarcticus CECT 5836.</title>
        <authorList>
            <person name="Shin S.-K."/>
            <person name="Yi H."/>
        </authorList>
    </citation>
    <scope>NUCLEOTIDE SEQUENCE [LARGE SCALE GENOMIC DNA]</scope>
    <source>
        <strain evidence="5 6">CECT 5836</strain>
    </source>
</reference>
<dbReference type="Proteomes" id="UP000077355">
    <property type="component" value="Unassembled WGS sequence"/>
</dbReference>
<dbReference type="GO" id="GO:0000104">
    <property type="term" value="F:succinate dehydrogenase activity"/>
    <property type="evidence" value="ECO:0007669"/>
    <property type="project" value="TreeGrafter"/>
</dbReference>
<dbReference type="PRINTS" id="PR00368">
    <property type="entry name" value="FADPNR"/>
</dbReference>
<evidence type="ECO:0000256" key="2">
    <source>
        <dbReference type="ARBA" id="ARBA00023002"/>
    </source>
</evidence>
<comment type="caution">
    <text evidence="5">The sequence shown here is derived from an EMBL/GenBank/DDBJ whole genome shotgun (WGS) entry which is preliminary data.</text>
</comment>
<feature type="domain" description="FAD-dependent oxidoreductase 2 FAD-binding" evidence="3">
    <location>
        <begin position="12"/>
        <end position="357"/>
    </location>
</feature>
<dbReference type="InterPro" id="IPR030664">
    <property type="entry name" value="SdhA/FrdA/AprA"/>
</dbReference>
<protein>
    <submittedName>
        <fullName evidence="5">Pyridine nucleotide-disulfide oxidoreductase</fullName>
    </submittedName>
</protein>
<dbReference type="OrthoDB" id="9805351at2"/>
<gene>
    <name evidence="5" type="ORF">PBAT_05815</name>
</gene>
<proteinExistence type="predicted"/>
<dbReference type="GO" id="GO:0009061">
    <property type="term" value="P:anaerobic respiration"/>
    <property type="evidence" value="ECO:0007669"/>
    <property type="project" value="TreeGrafter"/>
</dbReference>
<dbReference type="InterPro" id="IPR037099">
    <property type="entry name" value="Fum_R/Succ_DH_flav-like_C_sf"/>
</dbReference>
<dbReference type="Gene3D" id="1.20.58.100">
    <property type="entry name" value="Fumarate reductase/succinate dehydrogenase flavoprotein-like, C-terminal domain"/>
    <property type="match status" value="1"/>
</dbReference>
<evidence type="ECO:0000259" key="3">
    <source>
        <dbReference type="Pfam" id="PF00890"/>
    </source>
</evidence>
<dbReference type="Pfam" id="PF00890">
    <property type="entry name" value="FAD_binding_2"/>
    <property type="match status" value="1"/>
</dbReference>
<evidence type="ECO:0000313" key="5">
    <source>
        <dbReference type="EMBL" id="OAB47225.1"/>
    </source>
</evidence>
<organism evidence="5 6">
    <name type="scientific">Paenibacillus antarcticus</name>
    <dbReference type="NCBI Taxonomy" id="253703"/>
    <lineage>
        <taxon>Bacteria</taxon>
        <taxon>Bacillati</taxon>
        <taxon>Bacillota</taxon>
        <taxon>Bacilli</taxon>
        <taxon>Bacillales</taxon>
        <taxon>Paenibacillaceae</taxon>
        <taxon>Paenibacillus</taxon>
    </lineage>
</organism>
<accession>A0A162MCR8</accession>
<evidence type="ECO:0000256" key="1">
    <source>
        <dbReference type="ARBA" id="ARBA00022630"/>
    </source>
</evidence>
<evidence type="ECO:0000259" key="4">
    <source>
        <dbReference type="Pfam" id="PF02910"/>
    </source>
</evidence>